<dbReference type="Proteomes" id="UP000824116">
    <property type="component" value="Unassembled WGS sequence"/>
</dbReference>
<dbReference type="InterPro" id="IPR028082">
    <property type="entry name" value="Peripla_BP_I"/>
</dbReference>
<dbReference type="SUPFAM" id="SSF47413">
    <property type="entry name" value="lambda repressor-like DNA-binding domains"/>
    <property type="match status" value="1"/>
</dbReference>
<gene>
    <name evidence="5" type="ORF">H9723_11515</name>
</gene>
<dbReference type="Gene3D" id="1.10.260.40">
    <property type="entry name" value="lambda repressor-like DNA-binding domains"/>
    <property type="match status" value="1"/>
</dbReference>
<dbReference type="Pfam" id="PF13377">
    <property type="entry name" value="Peripla_BP_3"/>
    <property type="match status" value="1"/>
</dbReference>
<reference evidence="5" key="1">
    <citation type="journal article" date="2021" name="PeerJ">
        <title>Extensive microbial diversity within the chicken gut microbiome revealed by metagenomics and culture.</title>
        <authorList>
            <person name="Gilroy R."/>
            <person name="Ravi A."/>
            <person name="Getino M."/>
            <person name="Pursley I."/>
            <person name="Horton D.L."/>
            <person name="Alikhan N.F."/>
            <person name="Baker D."/>
            <person name="Gharbi K."/>
            <person name="Hall N."/>
            <person name="Watson M."/>
            <person name="Adriaenssens E.M."/>
            <person name="Foster-Nyarko E."/>
            <person name="Jarju S."/>
            <person name="Secka A."/>
            <person name="Antonio M."/>
            <person name="Oren A."/>
            <person name="Chaudhuri R.R."/>
            <person name="La Ragione R."/>
            <person name="Hildebrand F."/>
            <person name="Pallen M.J."/>
        </authorList>
    </citation>
    <scope>NUCLEOTIDE SEQUENCE</scope>
    <source>
        <strain evidence="5">CHK196-3914</strain>
    </source>
</reference>
<comment type="caution">
    <text evidence="5">The sequence shown here is derived from an EMBL/GenBank/DDBJ whole genome shotgun (WGS) entry which is preliminary data.</text>
</comment>
<evidence type="ECO:0000313" key="5">
    <source>
        <dbReference type="EMBL" id="HIZ75848.1"/>
    </source>
</evidence>
<dbReference type="PRINTS" id="PR00036">
    <property type="entry name" value="HTHLACI"/>
</dbReference>
<feature type="domain" description="HTH lacI-type" evidence="4">
    <location>
        <begin position="2"/>
        <end position="57"/>
    </location>
</feature>
<dbReference type="Gene3D" id="3.40.50.2300">
    <property type="match status" value="2"/>
</dbReference>
<dbReference type="Pfam" id="PF00356">
    <property type="entry name" value="LacI"/>
    <property type="match status" value="1"/>
</dbReference>
<name>A0A9D2K315_9FIRM</name>
<accession>A0A9D2K315</accession>
<evidence type="ECO:0000256" key="3">
    <source>
        <dbReference type="ARBA" id="ARBA00023163"/>
    </source>
</evidence>
<dbReference type="PROSITE" id="PS00356">
    <property type="entry name" value="HTH_LACI_1"/>
    <property type="match status" value="1"/>
</dbReference>
<dbReference type="InterPro" id="IPR010982">
    <property type="entry name" value="Lambda_DNA-bd_dom_sf"/>
</dbReference>
<evidence type="ECO:0000259" key="4">
    <source>
        <dbReference type="PROSITE" id="PS50932"/>
    </source>
</evidence>
<dbReference type="PROSITE" id="PS50932">
    <property type="entry name" value="HTH_LACI_2"/>
    <property type="match status" value="1"/>
</dbReference>
<evidence type="ECO:0000313" key="6">
    <source>
        <dbReference type="Proteomes" id="UP000824116"/>
    </source>
</evidence>
<dbReference type="PANTHER" id="PTHR30146">
    <property type="entry name" value="LACI-RELATED TRANSCRIPTIONAL REPRESSOR"/>
    <property type="match status" value="1"/>
</dbReference>
<evidence type="ECO:0000256" key="2">
    <source>
        <dbReference type="ARBA" id="ARBA00023125"/>
    </source>
</evidence>
<dbReference type="EMBL" id="DXAY01000266">
    <property type="protein sequence ID" value="HIZ75848.1"/>
    <property type="molecule type" value="Genomic_DNA"/>
</dbReference>
<dbReference type="SMART" id="SM00354">
    <property type="entry name" value="HTH_LACI"/>
    <property type="match status" value="1"/>
</dbReference>
<sequence length="337" mass="37283">MVTLKDIAEKAGVSSMTVSRVMNGNTKEVSSRTSERIRKIAHEMGYVPNSSARALASRSSRLIAALLQEYDEDHNPLEDSYTSCFLGELALQIKKEGYDLMLHYVKDYSEITYSLKSWNVAGAVFIGMFDESIRKLQEDNHIPLIFTDSYSSIRSITNVGIDDYTGGELAAKHFLENGHRNLAFYGPEVLDNGVVMHRLRGFVTVLREAGLSLPPENFMNLEVKDLGGELKKLCSGENPVTGIFTTADNCAYQIYSEAYRMGIRVPEDLSVIGFDDLNMSARMTPPLTTVGQDIKKKAAVTCALLMKNIKEPDCPAENIVLGVKLAERASVRKLGGH</sequence>
<dbReference type="AlphaFoldDB" id="A0A9D2K315"/>
<keyword evidence="2" id="KW-0238">DNA-binding</keyword>
<dbReference type="InterPro" id="IPR046335">
    <property type="entry name" value="LacI/GalR-like_sensor"/>
</dbReference>
<dbReference type="PANTHER" id="PTHR30146:SF24">
    <property type="entry name" value="XYLOSE OPERON REGULATORY PROTEIN"/>
    <property type="match status" value="1"/>
</dbReference>
<dbReference type="SUPFAM" id="SSF53822">
    <property type="entry name" value="Periplasmic binding protein-like I"/>
    <property type="match status" value="1"/>
</dbReference>
<dbReference type="CDD" id="cd06267">
    <property type="entry name" value="PBP1_LacI_sugar_binding-like"/>
    <property type="match status" value="1"/>
</dbReference>
<dbReference type="GO" id="GO:0003700">
    <property type="term" value="F:DNA-binding transcription factor activity"/>
    <property type="evidence" value="ECO:0007669"/>
    <property type="project" value="TreeGrafter"/>
</dbReference>
<keyword evidence="1" id="KW-0805">Transcription regulation</keyword>
<reference evidence="5" key="2">
    <citation type="submission" date="2021-04" db="EMBL/GenBank/DDBJ databases">
        <authorList>
            <person name="Gilroy R."/>
        </authorList>
    </citation>
    <scope>NUCLEOTIDE SEQUENCE</scope>
    <source>
        <strain evidence="5">CHK196-3914</strain>
    </source>
</reference>
<proteinExistence type="predicted"/>
<dbReference type="GO" id="GO:0000976">
    <property type="term" value="F:transcription cis-regulatory region binding"/>
    <property type="evidence" value="ECO:0007669"/>
    <property type="project" value="TreeGrafter"/>
</dbReference>
<keyword evidence="3" id="KW-0804">Transcription</keyword>
<protein>
    <submittedName>
        <fullName evidence="5">LacI family transcriptional regulator</fullName>
    </submittedName>
</protein>
<evidence type="ECO:0000256" key="1">
    <source>
        <dbReference type="ARBA" id="ARBA00023015"/>
    </source>
</evidence>
<dbReference type="CDD" id="cd01392">
    <property type="entry name" value="HTH_LacI"/>
    <property type="match status" value="1"/>
</dbReference>
<organism evidence="5 6">
    <name type="scientific">Candidatus Mediterraneibacter stercoravium</name>
    <dbReference type="NCBI Taxonomy" id="2838685"/>
    <lineage>
        <taxon>Bacteria</taxon>
        <taxon>Bacillati</taxon>
        <taxon>Bacillota</taxon>
        <taxon>Clostridia</taxon>
        <taxon>Lachnospirales</taxon>
        <taxon>Lachnospiraceae</taxon>
        <taxon>Mediterraneibacter</taxon>
    </lineage>
</organism>
<dbReference type="InterPro" id="IPR000843">
    <property type="entry name" value="HTH_LacI"/>
</dbReference>